<comment type="caution">
    <text evidence="2">The sequence shown here is derived from an EMBL/GenBank/DDBJ whole genome shotgun (WGS) entry which is preliminary data.</text>
</comment>
<evidence type="ECO:0000256" key="1">
    <source>
        <dbReference type="SAM" id="MobiDB-lite"/>
    </source>
</evidence>
<keyword evidence="3" id="KW-1185">Reference proteome</keyword>
<accession>A0AAD6WYM5</accession>
<evidence type="ECO:0000313" key="2">
    <source>
        <dbReference type="EMBL" id="KAJ7029480.1"/>
    </source>
</evidence>
<feature type="compositionally biased region" description="Basic and acidic residues" evidence="1">
    <location>
        <begin position="299"/>
        <end position="317"/>
    </location>
</feature>
<dbReference type="EMBL" id="JARJCM010000101">
    <property type="protein sequence ID" value="KAJ7029480.1"/>
    <property type="molecule type" value="Genomic_DNA"/>
</dbReference>
<reference evidence="2" key="1">
    <citation type="submission" date="2023-03" db="EMBL/GenBank/DDBJ databases">
        <title>Massive genome expansion in bonnet fungi (Mycena s.s.) driven by repeated elements and novel gene families across ecological guilds.</title>
        <authorList>
            <consortium name="Lawrence Berkeley National Laboratory"/>
            <person name="Harder C.B."/>
            <person name="Miyauchi S."/>
            <person name="Viragh M."/>
            <person name="Kuo A."/>
            <person name="Thoen E."/>
            <person name="Andreopoulos B."/>
            <person name="Lu D."/>
            <person name="Skrede I."/>
            <person name="Drula E."/>
            <person name="Henrissat B."/>
            <person name="Morin E."/>
            <person name="Kohler A."/>
            <person name="Barry K."/>
            <person name="LaButti K."/>
            <person name="Morin E."/>
            <person name="Salamov A."/>
            <person name="Lipzen A."/>
            <person name="Mereny Z."/>
            <person name="Hegedus B."/>
            <person name="Baldrian P."/>
            <person name="Stursova M."/>
            <person name="Weitz H."/>
            <person name="Taylor A."/>
            <person name="Grigoriev I.V."/>
            <person name="Nagy L.G."/>
            <person name="Martin F."/>
            <person name="Kauserud H."/>
        </authorList>
    </citation>
    <scope>NUCLEOTIDE SEQUENCE</scope>
    <source>
        <strain evidence="2">CBHHK200</strain>
    </source>
</reference>
<feature type="region of interest" description="Disordered" evidence="1">
    <location>
        <begin position="285"/>
        <end position="332"/>
    </location>
</feature>
<proteinExistence type="predicted"/>
<evidence type="ECO:0000313" key="3">
    <source>
        <dbReference type="Proteomes" id="UP001218188"/>
    </source>
</evidence>
<gene>
    <name evidence="2" type="ORF">C8F04DRAFT_1187692</name>
</gene>
<organism evidence="2 3">
    <name type="scientific">Mycena alexandri</name>
    <dbReference type="NCBI Taxonomy" id="1745969"/>
    <lineage>
        <taxon>Eukaryota</taxon>
        <taxon>Fungi</taxon>
        <taxon>Dikarya</taxon>
        <taxon>Basidiomycota</taxon>
        <taxon>Agaricomycotina</taxon>
        <taxon>Agaricomycetes</taxon>
        <taxon>Agaricomycetidae</taxon>
        <taxon>Agaricales</taxon>
        <taxon>Marasmiineae</taxon>
        <taxon>Mycenaceae</taxon>
        <taxon>Mycena</taxon>
    </lineage>
</organism>
<dbReference type="Proteomes" id="UP001218188">
    <property type="component" value="Unassembled WGS sequence"/>
</dbReference>
<protein>
    <submittedName>
        <fullName evidence="2">Uncharacterized protein</fullName>
    </submittedName>
</protein>
<sequence>MYTDGWEMQDSSRSRTGGFRLNSTLRVASADAHHALRVFLPSCDSAHLDAHLVVLTPRQFNISLAAKQNGTWNSELIQKPPRILDWHVGWNKKALEVEQVTRARIERATSASSFQQEESKTRSSCGPSATGITCFGHGYAAKFTVNGEHLPLRREKRGNDEQRRAAGDVTLNRVREGSPCRIMEGRPEAPGMHRKDRFLTGTGLEPESNRRLPLETVTLNIEVKRTRTMRLESLFPALVPSTSPPCKLRKSGVKLQHWQMNEFAIERQLLNFPRDVNAMRAAQAARGTVYGASKPKPFPPKEKRYSQQGRTGKDSNRGRTGGLRLKLSRLTT</sequence>
<dbReference type="AlphaFoldDB" id="A0AAD6WYM5"/>
<name>A0AAD6WYM5_9AGAR</name>